<evidence type="ECO:0000256" key="1">
    <source>
        <dbReference type="ARBA" id="ARBA00004173"/>
    </source>
</evidence>
<keyword evidence="2" id="KW-0496">Mitochondrion</keyword>
<dbReference type="InterPro" id="IPR003213">
    <property type="entry name" value="Cyt_c_oxidase_su6B"/>
</dbReference>
<evidence type="ECO:0000313" key="5">
    <source>
        <dbReference type="Proteomes" id="UP000265427"/>
    </source>
</evidence>
<dbReference type="Pfam" id="PF02297">
    <property type="entry name" value="COX6B"/>
    <property type="match status" value="1"/>
</dbReference>
<dbReference type="SUPFAM" id="SSF47694">
    <property type="entry name" value="Cytochrome c oxidase subunit h"/>
    <property type="match status" value="1"/>
</dbReference>
<comment type="subcellular location">
    <subcellularLocation>
        <location evidence="1">Mitochondrion</location>
    </subcellularLocation>
</comment>
<sequence>MRGYDVRRVRYNEWALCLKKNDDDEDACKHKRQYAKSLCPGSWLEKWDTERDEGNFSAIGSFVDLYLLQDMEESSIHPDGTISSSSDVHIPFAAQVCLRTHLGNSLSNETDDVVATCVHFVDNTLLVGTLTTRRVGSQIERRASIQGFRVFGGTTSVVTHHAFSRLWKGGFTKIVAFESMGGTSTGVFVLAAGQSTTTSIDAVTTNIYNVITLVGLLQQHAITSAHESIAAIAFQATNEGGGIGWLAVAHAAGLAIYGIHNLQGSSLKSDSVIATLTSTIHRGVPLTALAWQGRTSLCAGAADGATLVHHPAPKVCVVIVTDW</sequence>
<dbReference type="InterPro" id="IPR036549">
    <property type="entry name" value="CX6/COA6-like_sf"/>
</dbReference>
<dbReference type="AlphaFoldDB" id="A0A397AER7"/>
<dbReference type="PANTHER" id="PTHR46281:SF8">
    <property type="entry name" value="CYTOCHROME C OXIDASE SUBUNIT 12, MITOCHONDRIAL"/>
    <property type="match status" value="1"/>
</dbReference>
<dbReference type="PANTHER" id="PTHR46281">
    <property type="entry name" value="CYTOCHROME C OXIDASE SUBUNIT 6B"/>
    <property type="match status" value="1"/>
</dbReference>
<dbReference type="GO" id="GO:0045277">
    <property type="term" value="C:respiratory chain complex IV"/>
    <property type="evidence" value="ECO:0007669"/>
    <property type="project" value="InterPro"/>
</dbReference>
<keyword evidence="3" id="KW-1015">Disulfide bond</keyword>
<dbReference type="EMBL" id="QUSZ01006733">
    <property type="protein sequence ID" value="RHY04784.1"/>
    <property type="molecule type" value="Genomic_DNA"/>
</dbReference>
<comment type="caution">
    <text evidence="4">The sequence shown here is derived from an EMBL/GenBank/DDBJ whole genome shotgun (WGS) entry which is preliminary data.</text>
</comment>
<proteinExistence type="predicted"/>
<dbReference type="InterPro" id="IPR048280">
    <property type="entry name" value="COX6B-like"/>
</dbReference>
<protein>
    <submittedName>
        <fullName evidence="4">Uncharacterized protein</fullName>
    </submittedName>
</protein>
<accession>A0A397AER7</accession>
<evidence type="ECO:0000256" key="3">
    <source>
        <dbReference type="ARBA" id="ARBA00023157"/>
    </source>
</evidence>
<dbReference type="GO" id="GO:0005739">
    <property type="term" value="C:mitochondrion"/>
    <property type="evidence" value="ECO:0007669"/>
    <property type="project" value="UniProtKB-SubCell"/>
</dbReference>
<gene>
    <name evidence="4" type="ORF">DYB36_009627</name>
</gene>
<dbReference type="Gene3D" id="1.10.10.140">
    <property type="entry name" value="Cytochrome c oxidase, subunit VIb"/>
    <property type="match status" value="1"/>
</dbReference>
<evidence type="ECO:0000256" key="2">
    <source>
        <dbReference type="ARBA" id="ARBA00023128"/>
    </source>
</evidence>
<name>A0A397AER7_APHAT</name>
<dbReference type="VEuPathDB" id="FungiDB:H257_08706"/>
<organism evidence="4 5">
    <name type="scientific">Aphanomyces astaci</name>
    <name type="common">Crayfish plague agent</name>
    <dbReference type="NCBI Taxonomy" id="112090"/>
    <lineage>
        <taxon>Eukaryota</taxon>
        <taxon>Sar</taxon>
        <taxon>Stramenopiles</taxon>
        <taxon>Oomycota</taxon>
        <taxon>Saprolegniomycetes</taxon>
        <taxon>Saprolegniales</taxon>
        <taxon>Verrucalvaceae</taxon>
        <taxon>Aphanomyces</taxon>
    </lineage>
</organism>
<reference evidence="4 5" key="1">
    <citation type="submission" date="2018-08" db="EMBL/GenBank/DDBJ databases">
        <title>Aphanomyces genome sequencing and annotation.</title>
        <authorList>
            <person name="Minardi D."/>
            <person name="Oidtmann B."/>
            <person name="Van Der Giezen M."/>
            <person name="Studholme D.J."/>
        </authorList>
    </citation>
    <scope>NUCLEOTIDE SEQUENCE [LARGE SCALE GENOMIC DNA]</scope>
    <source>
        <strain evidence="4 5">Kv</strain>
    </source>
</reference>
<evidence type="ECO:0000313" key="4">
    <source>
        <dbReference type="EMBL" id="RHY04784.1"/>
    </source>
</evidence>
<dbReference type="Proteomes" id="UP000265427">
    <property type="component" value="Unassembled WGS sequence"/>
</dbReference>